<organism evidence="1 2">
    <name type="scientific">Sphaerospermopsis reniformis</name>
    <dbReference type="NCBI Taxonomy" id="531300"/>
    <lineage>
        <taxon>Bacteria</taxon>
        <taxon>Bacillati</taxon>
        <taxon>Cyanobacteriota</taxon>
        <taxon>Cyanophyceae</taxon>
        <taxon>Nostocales</taxon>
        <taxon>Aphanizomenonaceae</taxon>
        <taxon>Sphaerospermopsis</taxon>
    </lineage>
</organism>
<sequence>MPLHIKASSQANKKGEPIFDPVGTNLYITNYLNKSGWNVLPIPNQYKFFGKEIDLAKAGLVIENQFSNYPFLLNNTARVEFLFQKQILLAGNPIKLIVIITKSQVFPSANSSLYYEQAVKQLLALDEIALFKIPIRVVGLFENTNTITSAIWTEYGKTTARNIVTQYQRQYQIIPGRKNNQYIFQLI</sequence>
<accession>A0A480A8Z9</accession>
<dbReference type="InterPro" id="IPR011335">
    <property type="entry name" value="Restrct_endonuc-II-like"/>
</dbReference>
<dbReference type="GO" id="GO:0009036">
    <property type="term" value="F:type II site-specific deoxyribonuclease activity"/>
    <property type="evidence" value="ECO:0007669"/>
    <property type="project" value="InterPro"/>
</dbReference>
<dbReference type="CDD" id="cd22312">
    <property type="entry name" value="BglII-like"/>
    <property type="match status" value="1"/>
</dbReference>
<dbReference type="Proteomes" id="UP000300142">
    <property type="component" value="Unassembled WGS sequence"/>
</dbReference>
<dbReference type="GO" id="GO:0009307">
    <property type="term" value="P:DNA restriction-modification system"/>
    <property type="evidence" value="ECO:0007669"/>
    <property type="project" value="InterPro"/>
</dbReference>
<dbReference type="InterPro" id="IPR015278">
    <property type="entry name" value="BglII-like"/>
</dbReference>
<protein>
    <submittedName>
        <fullName evidence="1">Uncharacterized protein</fullName>
    </submittedName>
</protein>
<evidence type="ECO:0000313" key="2">
    <source>
        <dbReference type="Proteomes" id="UP000300142"/>
    </source>
</evidence>
<dbReference type="SUPFAM" id="SSF52980">
    <property type="entry name" value="Restriction endonuclease-like"/>
    <property type="match status" value="1"/>
</dbReference>
<dbReference type="RefSeq" id="WP_096571747.1">
    <property type="nucleotide sequence ID" value="NZ_BJCE01000305.1"/>
</dbReference>
<dbReference type="Gene3D" id="3.40.91.20">
    <property type="match status" value="1"/>
</dbReference>
<gene>
    <name evidence="1" type="ORF">SR1949_48560</name>
</gene>
<dbReference type="GO" id="GO:0000287">
    <property type="term" value="F:magnesium ion binding"/>
    <property type="evidence" value="ECO:0007669"/>
    <property type="project" value="InterPro"/>
</dbReference>
<dbReference type="Pfam" id="PF09195">
    <property type="entry name" value="Endonuc-BglII"/>
    <property type="match status" value="1"/>
</dbReference>
<proteinExistence type="predicted"/>
<reference evidence="2" key="1">
    <citation type="submission" date="2019-02" db="EMBL/GenBank/DDBJ databases">
        <title>Draft genome sequence of Sphaerospermopsis reniformis NIES-1949.</title>
        <authorList>
            <person name="Yamaguchi H."/>
            <person name="Suzuki S."/>
            <person name="Kawachi M."/>
        </authorList>
    </citation>
    <scope>NUCLEOTIDE SEQUENCE [LARGE SCALE GENOMIC DNA]</scope>
    <source>
        <strain evidence="2">NIES-1949</strain>
    </source>
</reference>
<comment type="caution">
    <text evidence="1">The sequence shown here is derived from an EMBL/GenBank/DDBJ whole genome shotgun (WGS) entry which is preliminary data.</text>
</comment>
<dbReference type="AlphaFoldDB" id="A0A480A8Z9"/>
<dbReference type="EMBL" id="BJCE01000305">
    <property type="protein sequence ID" value="GCL39728.1"/>
    <property type="molecule type" value="Genomic_DNA"/>
</dbReference>
<evidence type="ECO:0000313" key="1">
    <source>
        <dbReference type="EMBL" id="GCL39728.1"/>
    </source>
</evidence>
<dbReference type="InterPro" id="IPR011338">
    <property type="entry name" value="BamHI/BglII/BstY"/>
</dbReference>
<dbReference type="GO" id="GO:0003677">
    <property type="term" value="F:DNA binding"/>
    <property type="evidence" value="ECO:0007669"/>
    <property type="project" value="InterPro"/>
</dbReference>
<keyword evidence="2" id="KW-1185">Reference proteome</keyword>
<name>A0A480A8Z9_9CYAN</name>